<dbReference type="Proteomes" id="UP000887580">
    <property type="component" value="Unplaced"/>
</dbReference>
<accession>A0AC35GI24</accession>
<dbReference type="WBParaSite" id="PS1159_v2.g5222.t1">
    <property type="protein sequence ID" value="PS1159_v2.g5222.t1"/>
    <property type="gene ID" value="PS1159_v2.g5222"/>
</dbReference>
<organism evidence="1 2">
    <name type="scientific">Panagrolaimus sp. PS1159</name>
    <dbReference type="NCBI Taxonomy" id="55785"/>
    <lineage>
        <taxon>Eukaryota</taxon>
        <taxon>Metazoa</taxon>
        <taxon>Ecdysozoa</taxon>
        <taxon>Nematoda</taxon>
        <taxon>Chromadorea</taxon>
        <taxon>Rhabditida</taxon>
        <taxon>Tylenchina</taxon>
        <taxon>Panagrolaimomorpha</taxon>
        <taxon>Panagrolaimoidea</taxon>
        <taxon>Panagrolaimidae</taxon>
        <taxon>Panagrolaimus</taxon>
    </lineage>
</organism>
<protein>
    <submittedName>
        <fullName evidence="2">Uncharacterized protein</fullName>
    </submittedName>
</protein>
<evidence type="ECO:0000313" key="2">
    <source>
        <dbReference type="WBParaSite" id="PS1159_v2.g5222.t1"/>
    </source>
</evidence>
<name>A0AC35GI24_9BILA</name>
<proteinExistence type="predicted"/>
<evidence type="ECO:0000313" key="1">
    <source>
        <dbReference type="Proteomes" id="UP000887580"/>
    </source>
</evidence>
<sequence>MGLSSNPLWLHHLKRILGLSNRIKLSAVGQNVVQKRIRLGKHLLTYNGKQMVFTIEEEREMHFNQLQKQW</sequence>
<reference evidence="2" key="1">
    <citation type="submission" date="2022-11" db="UniProtKB">
        <authorList>
            <consortium name="WormBaseParasite"/>
        </authorList>
    </citation>
    <scope>IDENTIFICATION</scope>
</reference>